<dbReference type="InterPro" id="IPR011333">
    <property type="entry name" value="SKP1/BTB/POZ_sf"/>
</dbReference>
<dbReference type="EMBL" id="WHVB01000020">
    <property type="protein sequence ID" value="KAF8472317.1"/>
    <property type="molecule type" value="Genomic_DNA"/>
</dbReference>
<dbReference type="EMBL" id="WHVB01000020">
    <property type="protein sequence ID" value="KAF8472321.1"/>
    <property type="molecule type" value="Genomic_DNA"/>
</dbReference>
<reference evidence="3" key="2">
    <citation type="journal article" date="2020" name="Nat. Commun.">
        <title>Large-scale genome sequencing of mycorrhizal fungi provides insights into the early evolution of symbiotic traits.</title>
        <authorList>
            <person name="Miyauchi S."/>
            <person name="Kiss E."/>
            <person name="Kuo A."/>
            <person name="Drula E."/>
            <person name="Kohler A."/>
            <person name="Sanchez-Garcia M."/>
            <person name="Morin E."/>
            <person name="Andreopoulos B."/>
            <person name="Barry K.W."/>
            <person name="Bonito G."/>
            <person name="Buee M."/>
            <person name="Carver A."/>
            <person name="Chen C."/>
            <person name="Cichocki N."/>
            <person name="Clum A."/>
            <person name="Culley D."/>
            <person name="Crous P.W."/>
            <person name="Fauchery L."/>
            <person name="Girlanda M."/>
            <person name="Hayes R.D."/>
            <person name="Keri Z."/>
            <person name="LaButti K."/>
            <person name="Lipzen A."/>
            <person name="Lombard V."/>
            <person name="Magnuson J."/>
            <person name="Maillard F."/>
            <person name="Murat C."/>
            <person name="Nolan M."/>
            <person name="Ohm R.A."/>
            <person name="Pangilinan J."/>
            <person name="Pereira M.F."/>
            <person name="Perotto S."/>
            <person name="Peter M."/>
            <person name="Pfister S."/>
            <person name="Riley R."/>
            <person name="Sitrit Y."/>
            <person name="Stielow J.B."/>
            <person name="Szollosi G."/>
            <person name="Zifcakova L."/>
            <person name="Stursova M."/>
            <person name="Spatafora J.W."/>
            <person name="Tedersoo L."/>
            <person name="Vaario L.M."/>
            <person name="Yamada A."/>
            <person name="Yan M."/>
            <person name="Wang P."/>
            <person name="Xu J."/>
            <person name="Bruns T."/>
            <person name="Baldrian P."/>
            <person name="Vilgalys R."/>
            <person name="Dunand C."/>
            <person name="Henrissat B."/>
            <person name="Grigoriev I.V."/>
            <person name="Hibbett D."/>
            <person name="Nagy L.G."/>
            <person name="Martin F.M."/>
        </authorList>
    </citation>
    <scope>NUCLEOTIDE SEQUENCE</scope>
    <source>
        <strain evidence="3">Prilba</strain>
    </source>
</reference>
<dbReference type="OrthoDB" id="3357985at2759"/>
<dbReference type="CDD" id="cd18186">
    <property type="entry name" value="BTB_POZ_ZBTB_KLHL-like"/>
    <property type="match status" value="1"/>
</dbReference>
<evidence type="ECO:0000313" key="2">
    <source>
        <dbReference type="EMBL" id="KAF8472317.1"/>
    </source>
</evidence>
<gene>
    <name evidence="2" type="ORF">DFH94DRAFT_673895</name>
    <name evidence="3" type="ORF">DFH94DRAFT_673902</name>
</gene>
<name>A0A9P5JZS1_9AGAM</name>
<dbReference type="SMART" id="SM00225">
    <property type="entry name" value="BTB"/>
    <property type="match status" value="2"/>
</dbReference>
<reference evidence="3" key="1">
    <citation type="submission" date="2019-10" db="EMBL/GenBank/DDBJ databases">
        <authorList>
            <consortium name="DOE Joint Genome Institute"/>
            <person name="Kuo A."/>
            <person name="Miyauchi S."/>
            <person name="Kiss E."/>
            <person name="Drula E."/>
            <person name="Kohler A."/>
            <person name="Sanchez-Garcia M."/>
            <person name="Andreopoulos B."/>
            <person name="Barry K.W."/>
            <person name="Bonito G."/>
            <person name="Buee M."/>
            <person name="Carver A."/>
            <person name="Chen C."/>
            <person name="Cichocki N."/>
            <person name="Clum A."/>
            <person name="Culley D."/>
            <person name="Crous P.W."/>
            <person name="Fauchery L."/>
            <person name="Girlanda M."/>
            <person name="Hayes R."/>
            <person name="Keri Z."/>
            <person name="LaButti K."/>
            <person name="Lipzen A."/>
            <person name="Lombard V."/>
            <person name="Magnuson J."/>
            <person name="Maillard F."/>
            <person name="Morin E."/>
            <person name="Murat C."/>
            <person name="Nolan M."/>
            <person name="Ohm R."/>
            <person name="Pangilinan J."/>
            <person name="Pereira M."/>
            <person name="Perotto S."/>
            <person name="Peter M."/>
            <person name="Riley R."/>
            <person name="Sitrit Y."/>
            <person name="Stielow B."/>
            <person name="Szollosi G."/>
            <person name="Zifcakova L."/>
            <person name="Stursova M."/>
            <person name="Spatafora J.W."/>
            <person name="Tedersoo L."/>
            <person name="Vaario L.-M."/>
            <person name="Yamada A."/>
            <person name="Yan M."/>
            <person name="Wang P."/>
            <person name="Xu J."/>
            <person name="Bruns T."/>
            <person name="Baldrian P."/>
            <person name="Vilgalys R."/>
            <person name="Henrissat B."/>
            <person name="Grigoriev I.V."/>
            <person name="Hibbett D."/>
            <person name="Nagy L.G."/>
            <person name="Martin F.M."/>
        </authorList>
    </citation>
    <scope>NUCLEOTIDE SEQUENCE</scope>
    <source>
        <strain evidence="3">Prilba</strain>
    </source>
</reference>
<evidence type="ECO:0000259" key="1">
    <source>
        <dbReference type="PROSITE" id="PS50097"/>
    </source>
</evidence>
<comment type="caution">
    <text evidence="3">The sequence shown here is derived from an EMBL/GenBank/DDBJ whole genome shotgun (WGS) entry which is preliminary data.</text>
</comment>
<keyword evidence="4" id="KW-1185">Reference proteome</keyword>
<dbReference type="Pfam" id="PF00651">
    <property type="entry name" value="BTB"/>
    <property type="match status" value="1"/>
</dbReference>
<dbReference type="PROSITE" id="PS50097">
    <property type="entry name" value="BTB"/>
    <property type="match status" value="1"/>
</dbReference>
<proteinExistence type="predicted"/>
<organism evidence="3 4">
    <name type="scientific">Russula ochroleuca</name>
    <dbReference type="NCBI Taxonomy" id="152965"/>
    <lineage>
        <taxon>Eukaryota</taxon>
        <taxon>Fungi</taxon>
        <taxon>Dikarya</taxon>
        <taxon>Basidiomycota</taxon>
        <taxon>Agaricomycotina</taxon>
        <taxon>Agaricomycetes</taxon>
        <taxon>Russulales</taxon>
        <taxon>Russulaceae</taxon>
        <taxon>Russula</taxon>
    </lineage>
</organism>
<accession>A0A9P5JZS1</accession>
<evidence type="ECO:0000313" key="3">
    <source>
        <dbReference type="EMBL" id="KAF8472321.1"/>
    </source>
</evidence>
<dbReference type="SUPFAM" id="SSF54695">
    <property type="entry name" value="POZ domain"/>
    <property type="match status" value="1"/>
</dbReference>
<protein>
    <recommendedName>
        <fullName evidence="1">BTB domain-containing protein</fullName>
    </recommendedName>
</protein>
<feature type="domain" description="BTB" evidence="1">
    <location>
        <begin position="329"/>
        <end position="401"/>
    </location>
</feature>
<dbReference type="AlphaFoldDB" id="A0A9P5JZS1"/>
<evidence type="ECO:0000313" key="4">
    <source>
        <dbReference type="Proteomes" id="UP000759537"/>
    </source>
</evidence>
<sequence>MSTAPLVTASPTAEPLANLLFDHPGADIILRSQDSSLFRVPKIYIVNSSPILGDVIRRTLDPPRNANAGASLPVVQLPESGEILHHLFTFIFPVTPLLPSTPEEIMELLSLAQKYQMGTALTHIRGSIAQQNSLPTGLEPALHSYALAQKYGLRPEALQTARTISLKQSMTIEDLDNKLDIMPGSSLYELLKYHERVRAILASDLAEFTVSRARRTITGLRCAELSSSQIPSWLDEYIESIAENPNLFDSAELNTAMARHLGDGNRECCRCASIPSQTIRDFWEALASVVHGSFEKAESTLSLVRERENPQAEINSATCPLEPFDVPDADLVIRSSDCVDFRVHKPVLSMSSPFFKDLLSLPQPPDGESVDGIPVVRLPEGSELLNCLVSMLYPVRTVIPNSYDKVLYLLAACQKYEMTSVQSFIRSEVKRGEFPTPTGVEAYPAYAIASRTGLIPEMESAGRQTLNHPMTFEILGEGLRLFEGWALSALVSFRKRCRDCLIACLDSYLVLQRPGPSSIWVGCPEVTRVTPVRASYRVDHTLPKWLDHVISQNRDDLKLQNFTHPLDIDSRMPGEYLNALQTHLDCKFCLRVHAAKGLKYCAELTNKLAQVGDKLTRFLYLSSITRFTSYSTIVLVITYWSQR</sequence>
<dbReference type="InterPro" id="IPR000210">
    <property type="entry name" value="BTB/POZ_dom"/>
</dbReference>
<dbReference type="Gene3D" id="3.30.710.10">
    <property type="entry name" value="Potassium Channel Kv1.1, Chain A"/>
    <property type="match status" value="2"/>
</dbReference>
<dbReference type="Proteomes" id="UP000759537">
    <property type="component" value="Unassembled WGS sequence"/>
</dbReference>